<dbReference type="SUPFAM" id="SSF117396">
    <property type="entry name" value="TM1631-like"/>
    <property type="match status" value="1"/>
</dbReference>
<dbReference type="EMBL" id="RJLN01000005">
    <property type="protein sequence ID" value="RNM01190.1"/>
    <property type="molecule type" value="Genomic_DNA"/>
</dbReference>
<keyword evidence="3" id="KW-1185">Reference proteome</keyword>
<evidence type="ECO:0000256" key="1">
    <source>
        <dbReference type="SAM" id="MobiDB-lite"/>
    </source>
</evidence>
<dbReference type="Pfam" id="PF01904">
    <property type="entry name" value="DUF72"/>
    <property type="match status" value="1"/>
</dbReference>
<evidence type="ECO:0000313" key="2">
    <source>
        <dbReference type="EMBL" id="RNM01190.1"/>
    </source>
</evidence>
<feature type="compositionally biased region" description="Gly residues" evidence="1">
    <location>
        <begin position="330"/>
        <end position="341"/>
    </location>
</feature>
<dbReference type="InterPro" id="IPR036520">
    <property type="entry name" value="UPF0759_sf"/>
</dbReference>
<dbReference type="PANTHER" id="PTHR30348:SF13">
    <property type="entry name" value="UPF0759 PROTEIN YUNF"/>
    <property type="match status" value="1"/>
</dbReference>
<organism evidence="2 3">
    <name type="scientific">Micromonospora solifontis</name>
    <dbReference type="NCBI Taxonomy" id="2487138"/>
    <lineage>
        <taxon>Bacteria</taxon>
        <taxon>Bacillati</taxon>
        <taxon>Actinomycetota</taxon>
        <taxon>Actinomycetes</taxon>
        <taxon>Micromonosporales</taxon>
        <taxon>Micromonosporaceae</taxon>
        <taxon>Micromonospora</taxon>
    </lineage>
</organism>
<accession>A0ABX9WL73</accession>
<dbReference type="PANTHER" id="PTHR30348">
    <property type="entry name" value="UNCHARACTERIZED PROTEIN YECE"/>
    <property type="match status" value="1"/>
</dbReference>
<dbReference type="Proteomes" id="UP000280698">
    <property type="component" value="Unassembled WGS sequence"/>
</dbReference>
<feature type="region of interest" description="Disordered" evidence="1">
    <location>
        <begin position="292"/>
        <end position="341"/>
    </location>
</feature>
<evidence type="ECO:0000313" key="3">
    <source>
        <dbReference type="Proteomes" id="UP000280698"/>
    </source>
</evidence>
<reference evidence="2 3" key="1">
    <citation type="submission" date="2018-11" db="EMBL/GenBank/DDBJ databases">
        <title>Micromonospora sp. PPF5-17, a new actinomycetes isolated from a hot spring soil.</title>
        <authorList>
            <person name="Thawai C."/>
        </authorList>
    </citation>
    <scope>NUCLEOTIDE SEQUENCE [LARGE SCALE GENOMIC DNA]</scope>
    <source>
        <strain evidence="2 3">PPF5-17</strain>
    </source>
</reference>
<name>A0ABX9WL73_9ACTN</name>
<comment type="caution">
    <text evidence="2">The sequence shown here is derived from an EMBL/GenBank/DDBJ whole genome shotgun (WGS) entry which is preliminary data.</text>
</comment>
<gene>
    <name evidence="2" type="ORF">EFE23_03390</name>
</gene>
<proteinExistence type="predicted"/>
<feature type="compositionally biased region" description="Low complexity" evidence="1">
    <location>
        <begin position="307"/>
        <end position="322"/>
    </location>
</feature>
<sequence>MGVIKVGTSSWADQMLVRSGWYPRAVNTPAGRLGYYAERFGLVEVDTSYYAIPLPETAAGWVAATPPGFTFDVKAFRLFTGHHTPVAALPRELRPAGGATRIRWRDLSAGAYDELWDRFHAALAPLAAADRLGAVLLQFPPWLARGDAAKRRILAAARRCRPFRVTVELRHSSWFAEDVVVDTVTFLREHGLGYVCVDMPQGHVSSVPPILIATTDLAVVRFHGHSRAWESGDKQEKFRYAYGAEELRRWSVLLHELADQCAELHVLMNNCCDDQAPRDAARLAGLLRVAPAGQPRRRNPSGCMPVASSSALSARSPSALSSGKVRPDGAGSGGAPGPASG</sequence>
<protein>
    <submittedName>
        <fullName evidence="2">DUF72 domain-containing protein</fullName>
    </submittedName>
</protein>
<dbReference type="Gene3D" id="3.20.20.410">
    <property type="entry name" value="Protein of unknown function UPF0759"/>
    <property type="match status" value="1"/>
</dbReference>
<dbReference type="InterPro" id="IPR002763">
    <property type="entry name" value="DUF72"/>
</dbReference>